<reference evidence="1 2" key="1">
    <citation type="journal article" date="2018" name="Nat. Biotechnol.">
        <title>A standardized bacterial taxonomy based on genome phylogeny substantially revises the tree of life.</title>
        <authorList>
            <person name="Parks D.H."/>
            <person name="Chuvochina M."/>
            <person name="Waite D.W."/>
            <person name="Rinke C."/>
            <person name="Skarshewski A."/>
            <person name="Chaumeil P.A."/>
            <person name="Hugenholtz P."/>
        </authorList>
    </citation>
    <scope>NUCLEOTIDE SEQUENCE [LARGE SCALE GENOMIC DNA]</scope>
    <source>
        <strain evidence="1">UBA9669</strain>
    </source>
</reference>
<evidence type="ECO:0000313" key="1">
    <source>
        <dbReference type="EMBL" id="HCK30101.1"/>
    </source>
</evidence>
<accession>A0A3D2SKY2</accession>
<protein>
    <submittedName>
        <fullName evidence="1">Uncharacterized protein</fullName>
    </submittedName>
</protein>
<comment type="caution">
    <text evidence="1">The sequence shown here is derived from an EMBL/GenBank/DDBJ whole genome shotgun (WGS) entry which is preliminary data.</text>
</comment>
<dbReference type="Proteomes" id="UP000263596">
    <property type="component" value="Unassembled WGS sequence"/>
</dbReference>
<evidence type="ECO:0000313" key="2">
    <source>
        <dbReference type="Proteomes" id="UP000263596"/>
    </source>
</evidence>
<dbReference type="EMBL" id="DPVE01000144">
    <property type="protein sequence ID" value="HCK30101.1"/>
    <property type="molecule type" value="Genomic_DNA"/>
</dbReference>
<gene>
    <name evidence="1" type="ORF">DHW29_07870</name>
</gene>
<dbReference type="AlphaFoldDB" id="A0A3D2SKY2"/>
<name>A0A3D2SKY2_9GAMM</name>
<sequence length="261" mass="29897">MNNCKIRVNNEAESREAQELFFELGYRSGIASNNHFPVLVVAHDCGYGPESTTAISMDHEHHKCYAELTLPQLHDLVVLHRNDIDDANWETEGDDQIYEDSSGKSFIFREQGWDELQRHEMRQAMWEKTKPKTQTTENEQGLISGADALRALADGETVEVKRIHDNEWKPAQIFGVSVFTDSETTSFRLKPCTVKLEIEVPAPFEPKHGDDIWFLNPDYGCGYADGDYDPVESVIQFGAWRTEAEIKIVVEQLRKLKEYSK</sequence>
<proteinExistence type="predicted"/>
<organism evidence="1 2">
    <name type="scientific">Acinetobacter ursingii</name>
    <dbReference type="NCBI Taxonomy" id="108980"/>
    <lineage>
        <taxon>Bacteria</taxon>
        <taxon>Pseudomonadati</taxon>
        <taxon>Pseudomonadota</taxon>
        <taxon>Gammaproteobacteria</taxon>
        <taxon>Moraxellales</taxon>
        <taxon>Moraxellaceae</taxon>
        <taxon>Acinetobacter</taxon>
    </lineage>
</organism>